<proteinExistence type="predicted"/>
<dbReference type="InterPro" id="IPR036922">
    <property type="entry name" value="Rieske_2Fe-2S_sf"/>
</dbReference>
<keyword evidence="7" id="KW-1015">Disulfide bond</keyword>
<dbReference type="RefSeq" id="WP_311555404.1">
    <property type="nucleotide sequence ID" value="NZ_JAVREJ010000003.1"/>
</dbReference>
<feature type="region of interest" description="Disordered" evidence="10">
    <location>
        <begin position="50"/>
        <end position="76"/>
    </location>
</feature>
<dbReference type="Proteomes" id="UP001183202">
    <property type="component" value="Unassembled WGS sequence"/>
</dbReference>
<comment type="function">
    <text evidence="1">Iron-sulfur subunit of the cytochrome bc1 complex, an essential component of the respiratory electron transport chain required for ATP synthesis. The bc1 complex catalyzes the oxidation of menaquinol and the reduction of cytochrome c in the respiratory chain. The bc1 complex operates through a Q-cycle mechanism that couples electron transfer to generation of the proton gradient that drives ATP synthesis.</text>
</comment>
<dbReference type="InterPro" id="IPR005805">
    <property type="entry name" value="Rieske_Fe-S_prot_C"/>
</dbReference>
<evidence type="ECO:0000256" key="3">
    <source>
        <dbReference type="ARBA" id="ARBA00022714"/>
    </source>
</evidence>
<keyword evidence="13" id="KW-1185">Reference proteome</keyword>
<dbReference type="InterPro" id="IPR014349">
    <property type="entry name" value="Rieske_Fe-S_prot"/>
</dbReference>
<keyword evidence="5" id="KW-0408">Iron</keyword>
<comment type="cofactor">
    <cofactor evidence="9">
        <name>[2Fe-2S] cluster</name>
        <dbReference type="ChEBI" id="CHEBI:190135"/>
    </cofactor>
</comment>
<reference evidence="13" key="1">
    <citation type="submission" date="2023-07" db="EMBL/GenBank/DDBJ databases">
        <title>30 novel species of actinomycetes from the DSMZ collection.</title>
        <authorList>
            <person name="Nouioui I."/>
        </authorList>
    </citation>
    <scope>NUCLEOTIDE SEQUENCE [LARGE SCALE GENOMIC DNA]</scope>
    <source>
        <strain evidence="13">DSM 45834</strain>
    </source>
</reference>
<evidence type="ECO:0000256" key="6">
    <source>
        <dbReference type="ARBA" id="ARBA00023014"/>
    </source>
</evidence>
<evidence type="ECO:0000256" key="9">
    <source>
        <dbReference type="ARBA" id="ARBA00034078"/>
    </source>
</evidence>
<keyword evidence="3" id="KW-0001">2Fe-2S</keyword>
<keyword evidence="4" id="KW-0479">Metal-binding</keyword>
<evidence type="ECO:0000256" key="8">
    <source>
        <dbReference type="ARBA" id="ARBA00029586"/>
    </source>
</evidence>
<evidence type="ECO:0000256" key="5">
    <source>
        <dbReference type="ARBA" id="ARBA00023004"/>
    </source>
</evidence>
<dbReference type="PROSITE" id="PS51318">
    <property type="entry name" value="TAT"/>
    <property type="match status" value="1"/>
</dbReference>
<comment type="caution">
    <text evidence="12">The sequence shown here is derived from an EMBL/GenBank/DDBJ whole genome shotgun (WGS) entry which is preliminary data.</text>
</comment>
<evidence type="ECO:0000256" key="1">
    <source>
        <dbReference type="ARBA" id="ARBA00002494"/>
    </source>
</evidence>
<evidence type="ECO:0000256" key="2">
    <source>
        <dbReference type="ARBA" id="ARBA00015816"/>
    </source>
</evidence>
<dbReference type="InterPro" id="IPR006311">
    <property type="entry name" value="TAT_signal"/>
</dbReference>
<feature type="domain" description="Rieske" evidence="11">
    <location>
        <begin position="78"/>
        <end position="170"/>
    </location>
</feature>
<evidence type="ECO:0000313" key="13">
    <source>
        <dbReference type="Proteomes" id="UP001183202"/>
    </source>
</evidence>
<evidence type="ECO:0000313" key="12">
    <source>
        <dbReference type="EMBL" id="MDT0349383.1"/>
    </source>
</evidence>
<evidence type="ECO:0000259" key="11">
    <source>
        <dbReference type="PROSITE" id="PS51296"/>
    </source>
</evidence>
<dbReference type="PROSITE" id="PS51296">
    <property type="entry name" value="RIESKE"/>
    <property type="match status" value="1"/>
</dbReference>
<evidence type="ECO:0000256" key="4">
    <source>
        <dbReference type="ARBA" id="ARBA00022723"/>
    </source>
</evidence>
<feature type="region of interest" description="Disordered" evidence="10">
    <location>
        <begin position="1"/>
        <end position="21"/>
    </location>
</feature>
<dbReference type="InterPro" id="IPR017941">
    <property type="entry name" value="Rieske_2Fe-2S"/>
</dbReference>
<feature type="compositionally biased region" description="Low complexity" evidence="10">
    <location>
        <begin position="58"/>
        <end position="76"/>
    </location>
</feature>
<gene>
    <name evidence="12" type="ORF">RM445_07560</name>
</gene>
<dbReference type="Pfam" id="PF00355">
    <property type="entry name" value="Rieske"/>
    <property type="match status" value="1"/>
</dbReference>
<protein>
    <recommendedName>
        <fullName evidence="2">Cytochrome bc1 complex Rieske iron-sulfur subunit</fullName>
    </recommendedName>
    <alternativeName>
        <fullName evidence="8">Cytochrome bc1 reductase complex subunit QcrA</fullName>
    </alternativeName>
</protein>
<dbReference type="SUPFAM" id="SSF50022">
    <property type="entry name" value="ISP domain"/>
    <property type="match status" value="1"/>
</dbReference>
<evidence type="ECO:0000256" key="7">
    <source>
        <dbReference type="ARBA" id="ARBA00023157"/>
    </source>
</evidence>
<dbReference type="PRINTS" id="PR00162">
    <property type="entry name" value="RIESKE"/>
</dbReference>
<organism evidence="12 13">
    <name type="scientific">Pseudonocardia charpentierae</name>
    <dbReference type="NCBI Taxonomy" id="3075545"/>
    <lineage>
        <taxon>Bacteria</taxon>
        <taxon>Bacillati</taxon>
        <taxon>Actinomycetota</taxon>
        <taxon>Actinomycetes</taxon>
        <taxon>Pseudonocardiales</taxon>
        <taxon>Pseudonocardiaceae</taxon>
        <taxon>Pseudonocardia</taxon>
    </lineage>
</organism>
<dbReference type="Gene3D" id="2.102.10.10">
    <property type="entry name" value="Rieske [2Fe-2S] iron-sulphur domain"/>
    <property type="match status" value="1"/>
</dbReference>
<keyword evidence="6" id="KW-0411">Iron-sulfur</keyword>
<accession>A0ABU2N621</accession>
<evidence type="ECO:0000256" key="10">
    <source>
        <dbReference type="SAM" id="MobiDB-lite"/>
    </source>
</evidence>
<dbReference type="EMBL" id="JAVREJ010000003">
    <property type="protein sequence ID" value="MDT0349383.1"/>
    <property type="molecule type" value="Genomic_DNA"/>
</dbReference>
<dbReference type="CDD" id="cd03467">
    <property type="entry name" value="Rieske"/>
    <property type="match status" value="1"/>
</dbReference>
<name>A0ABU2N621_9PSEU</name>
<dbReference type="PANTHER" id="PTHR10134">
    <property type="entry name" value="CYTOCHROME B-C1 COMPLEX SUBUNIT RIESKE, MITOCHONDRIAL"/>
    <property type="match status" value="1"/>
</dbReference>
<sequence length="171" mass="16254">MTQTSHHPSATEPDPQPVAPGLSRRAVVTGVGGVAAVGLLTACGGGSTATAPAPPATVAPAPAEPTAASSAGASAGADALATTSSIPVGGGTVFADKDVVVTQPTAGDFKAFSATCTHQGCKVKSVADGVIVCPCHGSKFAIADGAVTAGPAKSPLPEKSVSVEGDSIVLA</sequence>